<evidence type="ECO:0000313" key="2">
    <source>
        <dbReference type="EMBL" id="KYO56981.1"/>
    </source>
</evidence>
<dbReference type="OrthoDB" id="7822595at2"/>
<dbReference type="PANTHER" id="PTHR33376:SF15">
    <property type="entry name" value="BLL6794 PROTEIN"/>
    <property type="match status" value="1"/>
</dbReference>
<dbReference type="PANTHER" id="PTHR33376">
    <property type="match status" value="1"/>
</dbReference>
<dbReference type="EMBL" id="LPZR01000034">
    <property type="protein sequence ID" value="KYO56981.1"/>
    <property type="molecule type" value="Genomic_DNA"/>
</dbReference>
<gene>
    <name evidence="2" type="ORF">AUP44_21055</name>
</gene>
<evidence type="ECO:0000313" key="3">
    <source>
        <dbReference type="Proteomes" id="UP000075787"/>
    </source>
</evidence>
<keyword evidence="1" id="KW-0732">Signal</keyword>
<name>A0A161PYS2_9PROT</name>
<evidence type="ECO:0000256" key="1">
    <source>
        <dbReference type="ARBA" id="ARBA00022729"/>
    </source>
</evidence>
<protein>
    <submittedName>
        <fullName evidence="2">C4-dicarboxylate ABC transporter substrate-binding protein</fullName>
    </submittedName>
</protein>
<dbReference type="InterPro" id="IPR038404">
    <property type="entry name" value="TRAP_DctP_sf"/>
</dbReference>
<proteinExistence type="predicted"/>
<dbReference type="AlphaFoldDB" id="A0A161PYS2"/>
<comment type="caution">
    <text evidence="2">The sequence shown here is derived from an EMBL/GenBank/DDBJ whole genome shotgun (WGS) entry which is preliminary data.</text>
</comment>
<reference evidence="2 3" key="1">
    <citation type="submission" date="2015-12" db="EMBL/GenBank/DDBJ databases">
        <title>Genome sequence of Tistrella mobilis MCCC 1A02139.</title>
        <authorList>
            <person name="Lu L."/>
            <person name="Lai Q."/>
            <person name="Shao Z."/>
            <person name="Qian P."/>
        </authorList>
    </citation>
    <scope>NUCLEOTIDE SEQUENCE [LARGE SCALE GENOMIC DNA]</scope>
    <source>
        <strain evidence="2 3">MCCC 1A02139</strain>
    </source>
</reference>
<organism evidence="2 3">
    <name type="scientific">Tistrella mobilis</name>
    <dbReference type="NCBI Taxonomy" id="171437"/>
    <lineage>
        <taxon>Bacteria</taxon>
        <taxon>Pseudomonadati</taxon>
        <taxon>Pseudomonadota</taxon>
        <taxon>Alphaproteobacteria</taxon>
        <taxon>Geminicoccales</taxon>
        <taxon>Geminicoccaceae</taxon>
        <taxon>Tistrella</taxon>
    </lineage>
</organism>
<accession>A0A161PYS2</accession>
<dbReference type="GO" id="GO:0055085">
    <property type="term" value="P:transmembrane transport"/>
    <property type="evidence" value="ECO:0007669"/>
    <property type="project" value="InterPro"/>
</dbReference>
<sequence length="380" mass="40122">MKIRTPDDPDAKGGLPMNRFAVTALAGCLSVAATGAQAGADLIMASSLPQVHFWVGKHMDLFADAIEERSHGDISFTRFYAGELTSVGRELDALQGGAIDVAAPLLAPYHEGAFPLSDVTQLPTVGTSSVTQTKAFLALMDSKTELVDGKTFYDYEIAAKGIHAWPVGTTAAYAISFANKTPKSAADLKGMPLRAGSALHTIFLSELGATPVTMPSSASYEALSRGTVEGTILSIGDWRSYSLQDVLTYTVTGVAVGHWGSYLAISDTGWTGLSADEQKLWAETAREIALRNAELIEAQDTEVREAAAAKGSTFADLSTIAPDLKAAIETASTATWRRWVEQTEAAGHPGLATARLWAKLVQDQGGKLPEGVAAYLEKGA</sequence>
<dbReference type="NCBIfam" id="NF037995">
    <property type="entry name" value="TRAP_S1"/>
    <property type="match status" value="1"/>
</dbReference>
<dbReference type="InterPro" id="IPR018389">
    <property type="entry name" value="DctP_fam"/>
</dbReference>
<dbReference type="Proteomes" id="UP000075787">
    <property type="component" value="Unassembled WGS sequence"/>
</dbReference>
<dbReference type="Pfam" id="PF03480">
    <property type="entry name" value="DctP"/>
    <property type="match status" value="1"/>
</dbReference>
<dbReference type="Gene3D" id="3.40.190.170">
    <property type="entry name" value="Bacterial extracellular solute-binding protein, family 7"/>
    <property type="match status" value="1"/>
</dbReference>